<organism evidence="1 2">
    <name type="scientific">Sphingomonas cynarae</name>
    <dbReference type="NCBI Taxonomy" id="930197"/>
    <lineage>
        <taxon>Bacteria</taxon>
        <taxon>Pseudomonadati</taxon>
        <taxon>Pseudomonadota</taxon>
        <taxon>Alphaproteobacteria</taxon>
        <taxon>Sphingomonadales</taxon>
        <taxon>Sphingomonadaceae</taxon>
        <taxon>Sphingomonas</taxon>
    </lineage>
</organism>
<proteinExistence type="predicted"/>
<sequence length="101" mass="11010">MCIKDGETGRAINRILRIGSASSVQKSLPPAACRHWKIRIDGKNATGSRNCFIDRSRMTGELIGYPGDDIVQLTRTDRSLGPGFRASGWSDIVGTRTGRFG</sequence>
<evidence type="ECO:0000313" key="1">
    <source>
        <dbReference type="EMBL" id="GAA3694903.1"/>
    </source>
</evidence>
<name>A0ABP7CQV6_9SPHN</name>
<reference evidence="2" key="1">
    <citation type="journal article" date="2019" name="Int. J. Syst. Evol. Microbiol.">
        <title>The Global Catalogue of Microorganisms (GCM) 10K type strain sequencing project: providing services to taxonomists for standard genome sequencing and annotation.</title>
        <authorList>
            <consortium name="The Broad Institute Genomics Platform"/>
            <consortium name="The Broad Institute Genome Sequencing Center for Infectious Disease"/>
            <person name="Wu L."/>
            <person name="Ma J."/>
        </authorList>
    </citation>
    <scope>NUCLEOTIDE SEQUENCE [LARGE SCALE GENOMIC DNA]</scope>
    <source>
        <strain evidence="2">JCM 17498</strain>
    </source>
</reference>
<dbReference type="Proteomes" id="UP001500523">
    <property type="component" value="Unassembled WGS sequence"/>
</dbReference>
<evidence type="ECO:0000313" key="2">
    <source>
        <dbReference type="Proteomes" id="UP001500523"/>
    </source>
</evidence>
<gene>
    <name evidence="1" type="ORF">GCM10022268_02060</name>
</gene>
<comment type="caution">
    <text evidence="1">The sequence shown here is derived from an EMBL/GenBank/DDBJ whole genome shotgun (WGS) entry which is preliminary data.</text>
</comment>
<dbReference type="RefSeq" id="WP_344691407.1">
    <property type="nucleotide sequence ID" value="NZ_BAABBF010000001.1"/>
</dbReference>
<keyword evidence="2" id="KW-1185">Reference proteome</keyword>
<dbReference type="EMBL" id="BAABBF010000001">
    <property type="protein sequence ID" value="GAA3694903.1"/>
    <property type="molecule type" value="Genomic_DNA"/>
</dbReference>
<protein>
    <submittedName>
        <fullName evidence="1">Uncharacterized protein</fullName>
    </submittedName>
</protein>
<accession>A0ABP7CQV6</accession>